<dbReference type="CDD" id="cd06257">
    <property type="entry name" value="DnaJ"/>
    <property type="match status" value="1"/>
</dbReference>
<feature type="domain" description="J" evidence="1">
    <location>
        <begin position="3"/>
        <end position="79"/>
    </location>
</feature>
<dbReference type="GO" id="GO:0005737">
    <property type="term" value="C:cytoplasm"/>
    <property type="evidence" value="ECO:0007669"/>
    <property type="project" value="TreeGrafter"/>
</dbReference>
<dbReference type="Pfam" id="PF00226">
    <property type="entry name" value="DnaJ"/>
    <property type="match status" value="1"/>
</dbReference>
<dbReference type="SMART" id="SM00271">
    <property type="entry name" value="DnaJ"/>
    <property type="match status" value="1"/>
</dbReference>
<dbReference type="SUPFAM" id="SSF46565">
    <property type="entry name" value="Chaperone J-domain"/>
    <property type="match status" value="1"/>
</dbReference>
<dbReference type="InterPro" id="IPR001623">
    <property type="entry name" value="DnaJ_domain"/>
</dbReference>
<dbReference type="GO" id="GO:0051082">
    <property type="term" value="F:unfolded protein binding"/>
    <property type="evidence" value="ECO:0007669"/>
    <property type="project" value="TreeGrafter"/>
</dbReference>
<dbReference type="GO" id="GO:0051087">
    <property type="term" value="F:protein-folding chaperone binding"/>
    <property type="evidence" value="ECO:0007669"/>
    <property type="project" value="TreeGrafter"/>
</dbReference>
<name>A0A8D0E5T3_SALMN</name>
<dbReference type="GO" id="GO:0005634">
    <property type="term" value="C:nucleus"/>
    <property type="evidence" value="ECO:0007669"/>
    <property type="project" value="TreeGrafter"/>
</dbReference>
<evidence type="ECO:0000313" key="2">
    <source>
        <dbReference type="Ensembl" id="ENSSMRP00000026168.1"/>
    </source>
</evidence>
<proteinExistence type="predicted"/>
<dbReference type="PANTHER" id="PTHR43948:SF10">
    <property type="entry name" value="MRJ, ISOFORM E"/>
    <property type="match status" value="1"/>
</dbReference>
<dbReference type="GO" id="GO:0044183">
    <property type="term" value="F:protein folding chaperone"/>
    <property type="evidence" value="ECO:0007669"/>
    <property type="project" value="TreeGrafter"/>
</dbReference>
<reference evidence="2" key="2">
    <citation type="submission" date="2025-09" db="UniProtKB">
        <authorList>
            <consortium name="Ensembl"/>
        </authorList>
    </citation>
    <scope>IDENTIFICATION</scope>
</reference>
<keyword evidence="3" id="KW-1185">Reference proteome</keyword>
<evidence type="ECO:0000313" key="3">
    <source>
        <dbReference type="Proteomes" id="UP000694421"/>
    </source>
</evidence>
<sequence length="79" mass="8939">MANYYEVLGVQKTASTDNIKKAFRQLALKVHPDKNPGNSEAAEKKFKEISKCYHQVIGPHLAEVVHRGLMLSRAVLYRT</sequence>
<dbReference type="PANTHER" id="PTHR43948">
    <property type="entry name" value="DNAJ HOMOLOG SUBFAMILY B"/>
    <property type="match status" value="1"/>
</dbReference>
<dbReference type="Proteomes" id="UP000694421">
    <property type="component" value="Unplaced"/>
</dbReference>
<reference evidence="2" key="1">
    <citation type="submission" date="2025-08" db="UniProtKB">
        <authorList>
            <consortium name="Ensembl"/>
        </authorList>
    </citation>
    <scope>IDENTIFICATION</scope>
</reference>
<dbReference type="PROSITE" id="PS50076">
    <property type="entry name" value="DNAJ_2"/>
    <property type="match status" value="1"/>
</dbReference>
<organism evidence="2 3">
    <name type="scientific">Salvator merianae</name>
    <name type="common">Argentine black and white tegu</name>
    <name type="synonym">Tupinambis merianae</name>
    <dbReference type="NCBI Taxonomy" id="96440"/>
    <lineage>
        <taxon>Eukaryota</taxon>
        <taxon>Metazoa</taxon>
        <taxon>Chordata</taxon>
        <taxon>Craniata</taxon>
        <taxon>Vertebrata</taxon>
        <taxon>Euteleostomi</taxon>
        <taxon>Lepidosauria</taxon>
        <taxon>Squamata</taxon>
        <taxon>Bifurcata</taxon>
        <taxon>Unidentata</taxon>
        <taxon>Episquamata</taxon>
        <taxon>Laterata</taxon>
        <taxon>Teiioidea</taxon>
        <taxon>Teiidae</taxon>
        <taxon>Salvator</taxon>
    </lineage>
</organism>
<dbReference type="Gene3D" id="1.10.287.110">
    <property type="entry name" value="DnaJ domain"/>
    <property type="match status" value="1"/>
</dbReference>
<dbReference type="AlphaFoldDB" id="A0A8D0E5T3"/>
<dbReference type="Ensembl" id="ENSSMRT00000030607.1">
    <property type="protein sequence ID" value="ENSSMRP00000026168.1"/>
    <property type="gene ID" value="ENSSMRG00000020214.1"/>
</dbReference>
<dbReference type="OMA" id="MEEDYYS"/>
<dbReference type="InterPro" id="IPR036869">
    <property type="entry name" value="J_dom_sf"/>
</dbReference>
<dbReference type="GeneTree" id="ENSGT00940000163788"/>
<dbReference type="PRINTS" id="PR00625">
    <property type="entry name" value="JDOMAIN"/>
</dbReference>
<evidence type="ECO:0000259" key="1">
    <source>
        <dbReference type="PROSITE" id="PS50076"/>
    </source>
</evidence>
<protein>
    <recommendedName>
        <fullName evidence="1">J domain-containing protein</fullName>
    </recommendedName>
</protein>
<accession>A0A8D0E5T3</accession>